<proteinExistence type="predicted"/>
<organism evidence="1 2">
    <name type="scientific">Tribolium castaneum</name>
    <name type="common">Red flour beetle</name>
    <dbReference type="NCBI Taxonomy" id="7070"/>
    <lineage>
        <taxon>Eukaryota</taxon>
        <taxon>Metazoa</taxon>
        <taxon>Ecdysozoa</taxon>
        <taxon>Arthropoda</taxon>
        <taxon>Hexapoda</taxon>
        <taxon>Insecta</taxon>
        <taxon>Pterygota</taxon>
        <taxon>Neoptera</taxon>
        <taxon>Endopterygota</taxon>
        <taxon>Coleoptera</taxon>
        <taxon>Polyphaga</taxon>
        <taxon>Cucujiformia</taxon>
        <taxon>Tenebrionidae</taxon>
        <taxon>Tenebrionidae incertae sedis</taxon>
        <taxon>Tribolium</taxon>
    </lineage>
</organism>
<dbReference type="Proteomes" id="UP000007266">
    <property type="component" value="Linkage group 3"/>
</dbReference>
<reference evidence="1 2" key="2">
    <citation type="journal article" date="2010" name="Nucleic Acids Res.">
        <title>BeetleBase in 2010: revisions to provide comprehensive genomic information for Tribolium castaneum.</title>
        <authorList>
            <person name="Kim H.S."/>
            <person name="Murphy T."/>
            <person name="Xia J."/>
            <person name="Caragea D."/>
            <person name="Park Y."/>
            <person name="Beeman R.W."/>
            <person name="Lorenzen M.D."/>
            <person name="Butcher S."/>
            <person name="Manak J.R."/>
            <person name="Brown S.J."/>
        </authorList>
    </citation>
    <scope>GENOME REANNOTATION</scope>
    <source>
        <strain evidence="1 2">Georgia GA2</strain>
    </source>
</reference>
<evidence type="ECO:0000313" key="2">
    <source>
        <dbReference type="Proteomes" id="UP000007266"/>
    </source>
</evidence>
<name>D6WEV9_TRICA</name>
<dbReference type="AlphaFoldDB" id="D6WEV9"/>
<keyword evidence="2" id="KW-1185">Reference proteome</keyword>
<evidence type="ECO:0000313" key="1">
    <source>
        <dbReference type="EMBL" id="EFA00442.1"/>
    </source>
</evidence>
<reference evidence="1 2" key="1">
    <citation type="journal article" date="2008" name="Nature">
        <title>The genome of the model beetle and pest Tribolium castaneum.</title>
        <authorList>
            <consortium name="Tribolium Genome Sequencing Consortium"/>
            <person name="Richards S."/>
            <person name="Gibbs R.A."/>
            <person name="Weinstock G.M."/>
            <person name="Brown S.J."/>
            <person name="Denell R."/>
            <person name="Beeman R.W."/>
            <person name="Gibbs R."/>
            <person name="Beeman R.W."/>
            <person name="Brown S.J."/>
            <person name="Bucher G."/>
            <person name="Friedrich M."/>
            <person name="Grimmelikhuijzen C.J."/>
            <person name="Klingler M."/>
            <person name="Lorenzen M."/>
            <person name="Richards S."/>
            <person name="Roth S."/>
            <person name="Schroder R."/>
            <person name="Tautz D."/>
            <person name="Zdobnov E.M."/>
            <person name="Muzny D."/>
            <person name="Gibbs R.A."/>
            <person name="Weinstock G.M."/>
            <person name="Attaway T."/>
            <person name="Bell S."/>
            <person name="Buhay C.J."/>
            <person name="Chandrabose M.N."/>
            <person name="Chavez D."/>
            <person name="Clerk-Blankenburg K.P."/>
            <person name="Cree A."/>
            <person name="Dao M."/>
            <person name="Davis C."/>
            <person name="Chacko J."/>
            <person name="Dinh H."/>
            <person name="Dugan-Rocha S."/>
            <person name="Fowler G."/>
            <person name="Garner T.T."/>
            <person name="Garnes J."/>
            <person name="Gnirke A."/>
            <person name="Hawes A."/>
            <person name="Hernandez J."/>
            <person name="Hines S."/>
            <person name="Holder M."/>
            <person name="Hume J."/>
            <person name="Jhangiani S.N."/>
            <person name="Joshi V."/>
            <person name="Khan Z.M."/>
            <person name="Jackson L."/>
            <person name="Kovar C."/>
            <person name="Kowis A."/>
            <person name="Lee S."/>
            <person name="Lewis L.R."/>
            <person name="Margolis J."/>
            <person name="Morgan M."/>
            <person name="Nazareth L.V."/>
            <person name="Nguyen N."/>
            <person name="Okwuonu G."/>
            <person name="Parker D."/>
            <person name="Richards S."/>
            <person name="Ruiz S.J."/>
            <person name="Santibanez J."/>
            <person name="Savard J."/>
            <person name="Scherer S.E."/>
            <person name="Schneider B."/>
            <person name="Sodergren E."/>
            <person name="Tautz D."/>
            <person name="Vattahil S."/>
            <person name="Villasana D."/>
            <person name="White C.S."/>
            <person name="Wright R."/>
            <person name="Park Y."/>
            <person name="Beeman R.W."/>
            <person name="Lord J."/>
            <person name="Oppert B."/>
            <person name="Lorenzen M."/>
            <person name="Brown S."/>
            <person name="Wang L."/>
            <person name="Savard J."/>
            <person name="Tautz D."/>
            <person name="Richards S."/>
            <person name="Weinstock G."/>
            <person name="Gibbs R.A."/>
            <person name="Liu Y."/>
            <person name="Worley K."/>
            <person name="Weinstock G."/>
            <person name="Elsik C.G."/>
            <person name="Reese J.T."/>
            <person name="Elhaik E."/>
            <person name="Landan G."/>
            <person name="Graur D."/>
            <person name="Arensburger P."/>
            <person name="Atkinson P."/>
            <person name="Beeman R.W."/>
            <person name="Beidler J."/>
            <person name="Brown S.J."/>
            <person name="Demuth J.P."/>
            <person name="Drury D.W."/>
            <person name="Du Y.Z."/>
            <person name="Fujiwara H."/>
            <person name="Lorenzen M."/>
            <person name="Maselli V."/>
            <person name="Osanai M."/>
            <person name="Park Y."/>
            <person name="Robertson H.M."/>
            <person name="Tu Z."/>
            <person name="Wang J.J."/>
            <person name="Wang S."/>
            <person name="Richards S."/>
            <person name="Song H."/>
            <person name="Zhang L."/>
            <person name="Sodergren E."/>
            <person name="Werner D."/>
            <person name="Stanke M."/>
            <person name="Morgenstern B."/>
            <person name="Solovyev V."/>
            <person name="Kosarev P."/>
            <person name="Brown G."/>
            <person name="Chen H.C."/>
            <person name="Ermolaeva O."/>
            <person name="Hlavina W."/>
            <person name="Kapustin Y."/>
            <person name="Kiryutin B."/>
            <person name="Kitts P."/>
            <person name="Maglott D."/>
            <person name="Pruitt K."/>
            <person name="Sapojnikov V."/>
            <person name="Souvorov A."/>
            <person name="Mackey A.J."/>
            <person name="Waterhouse R.M."/>
            <person name="Wyder S."/>
            <person name="Zdobnov E.M."/>
            <person name="Zdobnov E.M."/>
            <person name="Wyder S."/>
            <person name="Kriventseva E.V."/>
            <person name="Kadowaki T."/>
            <person name="Bork P."/>
            <person name="Aranda M."/>
            <person name="Bao R."/>
            <person name="Beermann A."/>
            <person name="Berns N."/>
            <person name="Bolognesi R."/>
            <person name="Bonneton F."/>
            <person name="Bopp D."/>
            <person name="Brown S.J."/>
            <person name="Bucher G."/>
            <person name="Butts T."/>
            <person name="Chaumot A."/>
            <person name="Denell R.E."/>
            <person name="Ferrier D.E."/>
            <person name="Friedrich M."/>
            <person name="Gordon C.M."/>
            <person name="Jindra M."/>
            <person name="Klingler M."/>
            <person name="Lan Q."/>
            <person name="Lattorff H.M."/>
            <person name="Laudet V."/>
            <person name="von Levetsow C."/>
            <person name="Liu Z."/>
            <person name="Lutz R."/>
            <person name="Lynch J.A."/>
            <person name="da Fonseca R.N."/>
            <person name="Posnien N."/>
            <person name="Reuter R."/>
            <person name="Roth S."/>
            <person name="Savard J."/>
            <person name="Schinko J.B."/>
            <person name="Schmitt C."/>
            <person name="Schoppmeier M."/>
            <person name="Schroder R."/>
            <person name="Shippy T.D."/>
            <person name="Simonnet F."/>
            <person name="Marques-Souza H."/>
            <person name="Tautz D."/>
            <person name="Tomoyasu Y."/>
            <person name="Trauner J."/>
            <person name="Van der Zee M."/>
            <person name="Vervoort M."/>
            <person name="Wittkopp N."/>
            <person name="Wimmer E.A."/>
            <person name="Yang X."/>
            <person name="Jones A.K."/>
            <person name="Sattelle D.B."/>
            <person name="Ebert P.R."/>
            <person name="Nelson D."/>
            <person name="Scott J.G."/>
            <person name="Beeman R.W."/>
            <person name="Muthukrishnan S."/>
            <person name="Kramer K.J."/>
            <person name="Arakane Y."/>
            <person name="Beeman R.W."/>
            <person name="Zhu Q."/>
            <person name="Hogenkamp D."/>
            <person name="Dixit R."/>
            <person name="Oppert B."/>
            <person name="Jiang H."/>
            <person name="Zou Z."/>
            <person name="Marshall J."/>
            <person name="Elpidina E."/>
            <person name="Vinokurov K."/>
            <person name="Oppert C."/>
            <person name="Zou Z."/>
            <person name="Evans J."/>
            <person name="Lu Z."/>
            <person name="Zhao P."/>
            <person name="Sumathipala N."/>
            <person name="Altincicek B."/>
            <person name="Vilcinskas A."/>
            <person name="Williams M."/>
            <person name="Hultmark D."/>
            <person name="Hetru C."/>
            <person name="Jiang H."/>
            <person name="Grimmelikhuijzen C.J."/>
            <person name="Hauser F."/>
            <person name="Cazzamali G."/>
            <person name="Williamson M."/>
            <person name="Park Y."/>
            <person name="Li B."/>
            <person name="Tanaka Y."/>
            <person name="Predel R."/>
            <person name="Neupert S."/>
            <person name="Schachtner J."/>
            <person name="Verleyen P."/>
            <person name="Raible F."/>
            <person name="Bork P."/>
            <person name="Friedrich M."/>
            <person name="Walden K.K."/>
            <person name="Robertson H.M."/>
            <person name="Angeli S."/>
            <person name="Foret S."/>
            <person name="Bucher G."/>
            <person name="Schuetz S."/>
            <person name="Maleszka R."/>
            <person name="Wimmer E.A."/>
            <person name="Beeman R.W."/>
            <person name="Lorenzen M."/>
            <person name="Tomoyasu Y."/>
            <person name="Miller S.C."/>
            <person name="Grossmann D."/>
            <person name="Bucher G."/>
        </authorList>
    </citation>
    <scope>NUCLEOTIDE SEQUENCE [LARGE SCALE GENOMIC DNA]</scope>
    <source>
        <strain evidence="1 2">Georgia GA2</strain>
    </source>
</reference>
<dbReference type="HOGENOM" id="CLU_1827802_0_0_1"/>
<dbReference type="EMBL" id="KQ971318">
    <property type="protein sequence ID" value="EFA00442.1"/>
    <property type="molecule type" value="Genomic_DNA"/>
</dbReference>
<dbReference type="InParanoid" id="D6WEV9"/>
<gene>
    <name evidence="1" type="primary">GLEAN_03297</name>
    <name evidence="1" type="ORF">TcasGA2_TC003297</name>
</gene>
<sequence length="141" mass="15669">MFQHSRRLGVVFYAEAVFSACSSTSGGEGGTTSPQTATRRLFKSMTVCSTATPMMSAQPPHRARLGGFFYTFRALLIWIIIARLPASAERISSAIWMSMSTFATVSLNELRRLLDTDFLLGDTVGIYRIFYGAKIYRNDGF</sequence>
<accession>D6WEV9</accession>
<protein>
    <submittedName>
        <fullName evidence="1">Uncharacterized protein</fullName>
    </submittedName>
</protein>